<gene>
    <name evidence="4" type="ORF">CWC46_16735</name>
    <name evidence="5" type="ORF">Ser39006_016735</name>
</gene>
<keyword evidence="6" id="KW-1185">Reference proteome</keyword>
<dbReference type="Pfam" id="PF01527">
    <property type="entry name" value="HTH_Tnp_1"/>
    <property type="match status" value="1"/>
</dbReference>
<reference evidence="5" key="2">
    <citation type="submission" date="2013-09" db="EMBL/GenBank/DDBJ databases">
        <authorList>
            <person name="Wang G."/>
            <person name="Yang Y."/>
            <person name="Su Y."/>
        </authorList>
    </citation>
    <scope>NUCLEOTIDE SEQUENCE</scope>
    <source>
        <strain evidence="5">ATCC 39006</strain>
    </source>
</reference>
<organism evidence="5 6">
    <name type="scientific">Serratia sp. (strain ATCC 39006)</name>
    <name type="common">Prodigiosinella confusarubida</name>
    <dbReference type="NCBI Taxonomy" id="104623"/>
    <lineage>
        <taxon>Bacteria</taxon>
        <taxon>Pseudomonadati</taxon>
        <taxon>Pseudomonadota</taxon>
        <taxon>Gammaproteobacteria</taxon>
        <taxon>Enterobacterales</taxon>
        <taxon>Pectobacteriaceae</taxon>
        <taxon>Prodigiosinella</taxon>
    </lineage>
</organism>
<dbReference type="KEGG" id="serq:CWC46_16735"/>
<comment type="similarity">
    <text evidence="1">Belongs to the transposase 8 family.</text>
</comment>
<dbReference type="GO" id="GO:0015074">
    <property type="term" value="P:DNA integration"/>
    <property type="evidence" value="ECO:0007669"/>
    <property type="project" value="InterPro"/>
</dbReference>
<reference evidence="4 7" key="3">
    <citation type="submission" date="2017-11" db="EMBL/GenBank/DDBJ databases">
        <title>Complete genome sequence of Serratia sp. ATCC 39006 LacA.</title>
        <authorList>
            <person name="Hampton H.G."/>
            <person name="Jackson S.A."/>
            <person name="Jauregui R."/>
            <person name="Poulter G.T.M."/>
            <person name="Salmond G.P.C."/>
            <person name="Fineran P.C."/>
        </authorList>
    </citation>
    <scope>NUCLEOTIDE SEQUENCE [LARGE SCALE GENOMIC DNA]</scope>
    <source>
        <strain evidence="4 7">ATCC 39006</strain>
    </source>
</reference>
<dbReference type="InterPro" id="IPR048020">
    <property type="entry name" value="Transpos_IS3"/>
</dbReference>
<feature type="domain" description="Integrase catalytic" evidence="3">
    <location>
        <begin position="192"/>
        <end position="359"/>
    </location>
</feature>
<keyword evidence="2" id="KW-0175">Coiled coil</keyword>
<dbReference type="SUPFAM" id="SSF53098">
    <property type="entry name" value="Ribonuclease H-like"/>
    <property type="match status" value="1"/>
</dbReference>
<feature type="coiled-coil region" evidence="2">
    <location>
        <begin position="49"/>
        <end position="76"/>
    </location>
</feature>
<dbReference type="SUPFAM" id="SSF46689">
    <property type="entry name" value="Homeodomain-like"/>
    <property type="match status" value="1"/>
</dbReference>
<dbReference type="PANTHER" id="PTHR47515:SF2">
    <property type="entry name" value="INTEGRASE CORE DOMAIN PROTEIN"/>
    <property type="match status" value="1"/>
</dbReference>
<dbReference type="KEGG" id="sera:Ser39006_016735"/>
<reference evidence="5" key="4">
    <citation type="submission" date="2017-11" db="EMBL/GenBank/DDBJ databases">
        <title>Complete genome sequence of Serratia sp. ATCC 39006.</title>
        <authorList>
            <person name="Hampton H.G."/>
            <person name="Jackson S.A."/>
            <person name="Jauregui R."/>
            <person name="Poulter G.T.M."/>
            <person name="Salmond G.P.C."/>
            <person name="Fineran P.C."/>
        </authorList>
    </citation>
    <scope>NUCLEOTIDE SEQUENCE</scope>
    <source>
        <strain evidence="5">ATCC 39006</strain>
    </source>
</reference>
<dbReference type="EMBL" id="CP025084">
    <property type="protein sequence ID" value="AUH05633.1"/>
    <property type="molecule type" value="Genomic_DNA"/>
</dbReference>
<dbReference type="STRING" id="104623.Ser39006_02135"/>
<evidence type="ECO:0000256" key="1">
    <source>
        <dbReference type="ARBA" id="ARBA00009964"/>
    </source>
</evidence>
<dbReference type="InterPro" id="IPR012337">
    <property type="entry name" value="RNaseH-like_sf"/>
</dbReference>
<evidence type="ECO:0000259" key="3">
    <source>
        <dbReference type="PROSITE" id="PS50994"/>
    </source>
</evidence>
<accession>A0A2I5T9W1</accession>
<dbReference type="GO" id="GO:0006313">
    <property type="term" value="P:DNA transposition"/>
    <property type="evidence" value="ECO:0007669"/>
    <property type="project" value="InterPro"/>
</dbReference>
<dbReference type="InterPro" id="IPR002514">
    <property type="entry name" value="Transposase_8"/>
</dbReference>
<name>A0A2I5T9W1_SERS3</name>
<dbReference type="PANTHER" id="PTHR47515">
    <property type="entry name" value="LOW CALCIUM RESPONSE LOCUS PROTEIN T"/>
    <property type="match status" value="1"/>
</dbReference>
<evidence type="ECO:0000313" key="5">
    <source>
        <dbReference type="EMBL" id="AUH05633.1"/>
    </source>
</evidence>
<dbReference type="EMBL" id="CP025085">
    <property type="protein sequence ID" value="AUH01312.1"/>
    <property type="molecule type" value="Genomic_DNA"/>
</dbReference>
<dbReference type="PROSITE" id="PS50994">
    <property type="entry name" value="INTEGRASE"/>
    <property type="match status" value="1"/>
</dbReference>
<dbReference type="InterPro" id="IPR036397">
    <property type="entry name" value="RNaseH_sf"/>
</dbReference>
<evidence type="ECO:0000256" key="2">
    <source>
        <dbReference type="SAM" id="Coils"/>
    </source>
</evidence>
<dbReference type="InterPro" id="IPR001584">
    <property type="entry name" value="Integrase_cat-core"/>
</dbReference>
<dbReference type="AlphaFoldDB" id="A0A2I5T9W1"/>
<sequence>MKKARFTETQILRVLKEVEGGRHVKDVCRENGVSEASYYNWKAKYGGMESSDIKRMKELEEENRRLKQMYASLSLDHEILKDVVFKKTLTVPEKRELVRYVMTEHQASERRGCRIIGISRSLLHYCPNTARDLPVVEALQKLAHQHPAYGFGLMFNKLRQAGLSWNAKRVYRIYRLLKLNLRCKGKKRLPNRHPQPLVIPHKMNHCWSVDFMSDALIDGRRFRLFNVVDDFNREALAIEVDLNIPAHRVVRILERLSAERGYPAFIRSDNGPELTAAALAEWAELHGVILDFIQPGRPMQNGFIERFNKTLRTEILDMYLFRTLSEVRVLTEDWRAEYNEERPHSSLGDMPPVIYARQKLAGDPHWRWY</sequence>
<proteinExistence type="inferred from homology"/>
<dbReference type="Pfam" id="PF13683">
    <property type="entry name" value="rve_3"/>
    <property type="match status" value="1"/>
</dbReference>
<reference evidence="5 6" key="1">
    <citation type="journal article" date="2013" name="Genome Announc.">
        <title>Draft genome sequence of Serratia sp. strain ATCC 39006, a model bacterium for analysis of the biosynthesis and regulation of prodigiosin, a carbapenem, and gas vesicles.</title>
        <authorList>
            <person name="Fineran P.C."/>
            <person name="Iglesias Cans M.C."/>
            <person name="Ramsay J.P."/>
            <person name="Wilf N.M."/>
            <person name="Cossyleon D."/>
            <person name="McNeil M.B."/>
            <person name="Williamson N.R."/>
            <person name="Monson R.E."/>
            <person name="Becher S.A."/>
            <person name="Stanton J.A."/>
            <person name="Brugger K."/>
            <person name="Brown S.D."/>
            <person name="Salmond G.P."/>
        </authorList>
    </citation>
    <scope>NUCLEOTIDE SEQUENCE [LARGE SCALE GENOMIC DNA]</scope>
    <source>
        <strain evidence="5">ATCC 39006</strain>
        <strain evidence="6">ATCC 39006 / SC 11482</strain>
    </source>
</reference>
<dbReference type="Proteomes" id="UP000017700">
    <property type="component" value="Chromosome"/>
</dbReference>
<evidence type="ECO:0000313" key="4">
    <source>
        <dbReference type="EMBL" id="AUH01312.1"/>
    </source>
</evidence>
<dbReference type="GO" id="GO:0004803">
    <property type="term" value="F:transposase activity"/>
    <property type="evidence" value="ECO:0007669"/>
    <property type="project" value="InterPro"/>
</dbReference>
<dbReference type="Proteomes" id="UP000233778">
    <property type="component" value="Chromosome"/>
</dbReference>
<dbReference type="InterPro" id="IPR009057">
    <property type="entry name" value="Homeodomain-like_sf"/>
</dbReference>
<protein>
    <submittedName>
        <fullName evidence="5">IS3 family transposase</fullName>
    </submittedName>
</protein>
<dbReference type="RefSeq" id="WP_101377514.1">
    <property type="nucleotide sequence ID" value="NZ_CP025084.1"/>
</dbReference>
<evidence type="ECO:0000313" key="7">
    <source>
        <dbReference type="Proteomes" id="UP000233778"/>
    </source>
</evidence>
<dbReference type="GO" id="GO:0003677">
    <property type="term" value="F:DNA binding"/>
    <property type="evidence" value="ECO:0007669"/>
    <property type="project" value="InterPro"/>
</dbReference>
<evidence type="ECO:0000313" key="6">
    <source>
        <dbReference type="Proteomes" id="UP000017700"/>
    </source>
</evidence>
<dbReference type="OrthoDB" id="9774685at2"/>
<dbReference type="NCBIfam" id="NF033516">
    <property type="entry name" value="transpos_IS3"/>
    <property type="match status" value="1"/>
</dbReference>
<dbReference type="Gene3D" id="3.30.420.10">
    <property type="entry name" value="Ribonuclease H-like superfamily/Ribonuclease H"/>
    <property type="match status" value="1"/>
</dbReference>